<organism evidence="1 2">
    <name type="scientific">Taxus chinensis</name>
    <name type="common">Chinese yew</name>
    <name type="synonym">Taxus wallichiana var. chinensis</name>
    <dbReference type="NCBI Taxonomy" id="29808"/>
    <lineage>
        <taxon>Eukaryota</taxon>
        <taxon>Viridiplantae</taxon>
        <taxon>Streptophyta</taxon>
        <taxon>Embryophyta</taxon>
        <taxon>Tracheophyta</taxon>
        <taxon>Spermatophyta</taxon>
        <taxon>Pinopsida</taxon>
        <taxon>Pinidae</taxon>
        <taxon>Conifers II</taxon>
        <taxon>Cupressales</taxon>
        <taxon>Taxaceae</taxon>
        <taxon>Taxus</taxon>
    </lineage>
</organism>
<feature type="non-terminal residue" evidence="1">
    <location>
        <position position="1"/>
    </location>
</feature>
<accession>A0AA38GJR4</accession>
<keyword evidence="2" id="KW-1185">Reference proteome</keyword>
<name>A0AA38GJR4_TAXCH</name>
<gene>
    <name evidence="1" type="ORF">KI387_017542</name>
</gene>
<evidence type="ECO:0000313" key="1">
    <source>
        <dbReference type="EMBL" id="KAH9322903.1"/>
    </source>
</evidence>
<proteinExistence type="predicted"/>
<comment type="caution">
    <text evidence="1">The sequence shown here is derived from an EMBL/GenBank/DDBJ whole genome shotgun (WGS) entry which is preliminary data.</text>
</comment>
<sequence length="55" mass="6474">AAEPNDSEQHAENMYQQSNVMLQPGNQQPELPQEIQESRWMTDLVNYLQHDTYPE</sequence>
<dbReference type="Proteomes" id="UP000824469">
    <property type="component" value="Unassembled WGS sequence"/>
</dbReference>
<reference evidence="1 2" key="1">
    <citation type="journal article" date="2021" name="Nat. Plants">
        <title>The Taxus genome provides insights into paclitaxel biosynthesis.</title>
        <authorList>
            <person name="Xiong X."/>
            <person name="Gou J."/>
            <person name="Liao Q."/>
            <person name="Li Y."/>
            <person name="Zhou Q."/>
            <person name="Bi G."/>
            <person name="Li C."/>
            <person name="Du R."/>
            <person name="Wang X."/>
            <person name="Sun T."/>
            <person name="Guo L."/>
            <person name="Liang H."/>
            <person name="Lu P."/>
            <person name="Wu Y."/>
            <person name="Zhang Z."/>
            <person name="Ro D.K."/>
            <person name="Shang Y."/>
            <person name="Huang S."/>
            <person name="Yan J."/>
        </authorList>
    </citation>
    <scope>NUCLEOTIDE SEQUENCE [LARGE SCALE GENOMIC DNA]</scope>
    <source>
        <strain evidence="1">Ta-2019</strain>
    </source>
</reference>
<dbReference type="AlphaFoldDB" id="A0AA38GJR4"/>
<evidence type="ECO:0000313" key="2">
    <source>
        <dbReference type="Proteomes" id="UP000824469"/>
    </source>
</evidence>
<dbReference type="EMBL" id="JAHRHJ020000003">
    <property type="protein sequence ID" value="KAH9322903.1"/>
    <property type="molecule type" value="Genomic_DNA"/>
</dbReference>
<feature type="non-terminal residue" evidence="1">
    <location>
        <position position="55"/>
    </location>
</feature>
<protein>
    <submittedName>
        <fullName evidence="1">Uncharacterized protein</fullName>
    </submittedName>
</protein>